<proteinExistence type="predicted"/>
<sequence>MTTQIRPTEAATPALSTEDRAAMTRLADALETLNAQKVLRINASKGRMMWFQFLRGAAFGLGSFLGASVGVSLLITLLAQVEFVPILGDFAGQIIQQIDTDTE</sequence>
<gene>
    <name evidence="2" type="ORF">Salmuc_05609</name>
</gene>
<dbReference type="HOGENOM" id="CLU_178559_0_0_5"/>
<accession>S9QIP5</accession>
<keyword evidence="1" id="KW-1133">Transmembrane helix</keyword>
<dbReference type="EMBL" id="APVH01000035">
    <property type="protein sequence ID" value="EPX79667.1"/>
    <property type="molecule type" value="Genomic_DNA"/>
</dbReference>
<dbReference type="AlphaFoldDB" id="S9QIP5"/>
<keyword evidence="3" id="KW-1185">Reference proteome</keyword>
<dbReference type="eggNOG" id="ENOG5033719">
    <property type="taxonomic scope" value="Bacteria"/>
</dbReference>
<dbReference type="InterPro" id="IPR043723">
    <property type="entry name" value="DUF5665"/>
</dbReference>
<protein>
    <submittedName>
        <fullName evidence="2">Uncharacterized protein</fullName>
    </submittedName>
</protein>
<organism evidence="2 3">
    <name type="scientific">Salipiger mucosus DSM 16094</name>
    <dbReference type="NCBI Taxonomy" id="1123237"/>
    <lineage>
        <taxon>Bacteria</taxon>
        <taxon>Pseudomonadati</taxon>
        <taxon>Pseudomonadota</taxon>
        <taxon>Alphaproteobacteria</taxon>
        <taxon>Rhodobacterales</taxon>
        <taxon>Roseobacteraceae</taxon>
        <taxon>Salipiger</taxon>
    </lineage>
</organism>
<dbReference type="Proteomes" id="UP000015347">
    <property type="component" value="Unassembled WGS sequence"/>
</dbReference>
<keyword evidence="1" id="KW-0472">Membrane</keyword>
<evidence type="ECO:0000313" key="2">
    <source>
        <dbReference type="EMBL" id="EPX79667.1"/>
    </source>
</evidence>
<dbReference type="RefSeq" id="WP_020038493.1">
    <property type="nucleotide sequence ID" value="NZ_KE557278.1"/>
</dbReference>
<comment type="caution">
    <text evidence="2">The sequence shown here is derived from an EMBL/GenBank/DDBJ whole genome shotgun (WGS) entry which is preliminary data.</text>
</comment>
<reference evidence="3" key="1">
    <citation type="journal article" date="2014" name="Stand. Genomic Sci.">
        <title>Genome sequence of the exopolysaccharide-producing Salipiger mucosus type strain (DSM 16094(T)), a moderately halophilic member of the Roseobacter clade.</title>
        <authorList>
            <person name="Riedel T."/>
            <person name="Spring S."/>
            <person name="Fiebig A."/>
            <person name="Petersen J."/>
            <person name="Kyrpides N.C."/>
            <person name="Goker M."/>
            <person name="Klenk H.P."/>
        </authorList>
    </citation>
    <scope>NUCLEOTIDE SEQUENCE [LARGE SCALE GENOMIC DNA]</scope>
    <source>
        <strain evidence="3">DSM 16094</strain>
    </source>
</reference>
<dbReference type="STRING" id="1123237.Salmuc_05609"/>
<feature type="transmembrane region" description="Helical" evidence="1">
    <location>
        <begin position="57"/>
        <end position="79"/>
    </location>
</feature>
<evidence type="ECO:0000256" key="1">
    <source>
        <dbReference type="SAM" id="Phobius"/>
    </source>
</evidence>
<evidence type="ECO:0000313" key="3">
    <source>
        <dbReference type="Proteomes" id="UP000015347"/>
    </source>
</evidence>
<name>S9QIP5_9RHOB</name>
<keyword evidence="1" id="KW-0812">Transmembrane</keyword>
<dbReference type="Pfam" id="PF18910">
    <property type="entry name" value="DUF5665"/>
    <property type="match status" value="1"/>
</dbReference>